<dbReference type="Proteomes" id="UP001479933">
    <property type="component" value="Chromosome"/>
</dbReference>
<sequence length="231" mass="25832">MSDIVSAVVDHWWLIFVFGGAIGGAARAVGAWNERRAQRRLERFRIKQETKVAVAQAQSQGRVDAESVQRELQRAVAAHQAADDRWFAYEIDLSTILDYPMLVDMREPLTVAFHRARGRADLLRPTGESASSPAAVEQYRDAVHDYSTALAVAEDEAHRRKRGDFDRADQQRLTRAQRLLDLASNDAASPQERQQAYRRARRELDGLIDLPAAGAAELERNLQLALGSGDD</sequence>
<dbReference type="RefSeq" id="WP_066171328.1">
    <property type="nucleotide sequence ID" value="NZ_CP136137.1"/>
</dbReference>
<organism evidence="2 3">
    <name type="scientific">Gordonia hydrophobica</name>
    <dbReference type="NCBI Taxonomy" id="40516"/>
    <lineage>
        <taxon>Bacteria</taxon>
        <taxon>Bacillati</taxon>
        <taxon>Actinomycetota</taxon>
        <taxon>Actinomycetes</taxon>
        <taxon>Mycobacteriales</taxon>
        <taxon>Gordoniaceae</taxon>
        <taxon>Gordonia</taxon>
    </lineage>
</organism>
<protein>
    <recommendedName>
        <fullName evidence="4">Secreted protein</fullName>
    </recommendedName>
</protein>
<proteinExistence type="predicted"/>
<keyword evidence="1" id="KW-0812">Transmembrane</keyword>
<evidence type="ECO:0000256" key="1">
    <source>
        <dbReference type="SAM" id="Phobius"/>
    </source>
</evidence>
<feature type="transmembrane region" description="Helical" evidence="1">
    <location>
        <begin position="12"/>
        <end position="33"/>
    </location>
</feature>
<keyword evidence="1" id="KW-0472">Membrane</keyword>
<evidence type="ECO:0000313" key="3">
    <source>
        <dbReference type="Proteomes" id="UP001479933"/>
    </source>
</evidence>
<dbReference type="EMBL" id="CP136137">
    <property type="protein sequence ID" value="WYY07925.1"/>
    <property type="molecule type" value="Genomic_DNA"/>
</dbReference>
<name>A0ABZ2U2I3_9ACTN</name>
<accession>A0ABZ2U2I3</accession>
<keyword evidence="3" id="KW-1185">Reference proteome</keyword>
<gene>
    <name evidence="2" type="ORF">RVF87_02220</name>
</gene>
<keyword evidence="1" id="KW-1133">Transmembrane helix</keyword>
<reference evidence="2 3" key="1">
    <citation type="journal article" date="2023" name="Virus Evol.">
        <title>Computational host range prediction-The good, the bad, and the ugly.</title>
        <authorList>
            <person name="Howell A.A."/>
            <person name="Versoza C.J."/>
            <person name="Pfeifer S.P."/>
        </authorList>
    </citation>
    <scope>NUCLEOTIDE SEQUENCE [LARGE SCALE GENOMIC DNA]</scope>
    <source>
        <strain evidence="2 3">1610/1b</strain>
    </source>
</reference>
<evidence type="ECO:0008006" key="4">
    <source>
        <dbReference type="Google" id="ProtNLM"/>
    </source>
</evidence>
<evidence type="ECO:0000313" key="2">
    <source>
        <dbReference type="EMBL" id="WYY07925.1"/>
    </source>
</evidence>